<feature type="transmembrane region" description="Helical" evidence="1">
    <location>
        <begin position="82"/>
        <end position="102"/>
    </location>
</feature>
<comment type="caution">
    <text evidence="2">The sequence shown here is derived from an EMBL/GenBank/DDBJ whole genome shotgun (WGS) entry which is preliminary data.</text>
</comment>
<name>A0ABW4A4A6_9ACTN</name>
<accession>A0ABW4A4A6</accession>
<keyword evidence="1" id="KW-0812">Transmembrane</keyword>
<organism evidence="2 3">
    <name type="scientific">Actinoplanes sichuanensis</name>
    <dbReference type="NCBI Taxonomy" id="512349"/>
    <lineage>
        <taxon>Bacteria</taxon>
        <taxon>Bacillati</taxon>
        <taxon>Actinomycetota</taxon>
        <taxon>Actinomycetes</taxon>
        <taxon>Micromonosporales</taxon>
        <taxon>Micromonosporaceae</taxon>
        <taxon>Actinoplanes</taxon>
    </lineage>
</organism>
<dbReference type="EMBL" id="JBHTMK010000009">
    <property type="protein sequence ID" value="MFD1365273.1"/>
    <property type="molecule type" value="Genomic_DNA"/>
</dbReference>
<protein>
    <recommendedName>
        <fullName evidence="4">ABC transporter</fullName>
    </recommendedName>
</protein>
<sequence length="208" mass="21763">MTIRLLIPHLVRAVPWWPLGAAILLAVLVQVSALTEEPLDWAVLAGLWVAAGALGAGAGFALPDPMGSTVITPVPRWVRQWLRAVLVLLPAVLVWVLIYVGVRAAVEPEITWPAGLVILQAAVCGLVPMAAAAVGARYRDTTTGALAGPAVQGVLLVGSLFFTDKASPWSMPGPDGWTVAHQVWPIGLALVLVTLLLANRESTSPATA</sequence>
<evidence type="ECO:0000313" key="3">
    <source>
        <dbReference type="Proteomes" id="UP001597183"/>
    </source>
</evidence>
<keyword evidence="3" id="KW-1185">Reference proteome</keyword>
<gene>
    <name evidence="2" type="ORF">ACFQ5G_07955</name>
</gene>
<feature type="transmembrane region" description="Helical" evidence="1">
    <location>
        <begin position="43"/>
        <end position="62"/>
    </location>
</feature>
<proteinExistence type="predicted"/>
<dbReference type="Proteomes" id="UP001597183">
    <property type="component" value="Unassembled WGS sequence"/>
</dbReference>
<keyword evidence="1" id="KW-1133">Transmembrane helix</keyword>
<reference evidence="3" key="1">
    <citation type="journal article" date="2019" name="Int. J. Syst. Evol. Microbiol.">
        <title>The Global Catalogue of Microorganisms (GCM) 10K type strain sequencing project: providing services to taxonomists for standard genome sequencing and annotation.</title>
        <authorList>
            <consortium name="The Broad Institute Genomics Platform"/>
            <consortium name="The Broad Institute Genome Sequencing Center for Infectious Disease"/>
            <person name="Wu L."/>
            <person name="Ma J."/>
        </authorList>
    </citation>
    <scope>NUCLEOTIDE SEQUENCE [LARGE SCALE GENOMIC DNA]</scope>
    <source>
        <strain evidence="3">CCM 7526</strain>
    </source>
</reference>
<evidence type="ECO:0000313" key="2">
    <source>
        <dbReference type="EMBL" id="MFD1365273.1"/>
    </source>
</evidence>
<dbReference type="RefSeq" id="WP_317789338.1">
    <property type="nucleotide sequence ID" value="NZ_AP028461.1"/>
</dbReference>
<feature type="transmembrane region" description="Helical" evidence="1">
    <location>
        <begin position="114"/>
        <end position="136"/>
    </location>
</feature>
<keyword evidence="1" id="KW-0472">Membrane</keyword>
<feature type="transmembrane region" description="Helical" evidence="1">
    <location>
        <begin position="143"/>
        <end position="162"/>
    </location>
</feature>
<evidence type="ECO:0000256" key="1">
    <source>
        <dbReference type="SAM" id="Phobius"/>
    </source>
</evidence>
<evidence type="ECO:0008006" key="4">
    <source>
        <dbReference type="Google" id="ProtNLM"/>
    </source>
</evidence>
<feature type="transmembrane region" description="Helical" evidence="1">
    <location>
        <begin position="182"/>
        <end position="198"/>
    </location>
</feature>